<dbReference type="InterPro" id="IPR007690">
    <property type="entry name" value="T2SS_GspM"/>
</dbReference>
<dbReference type="Gene3D" id="3.30.1360.100">
    <property type="entry name" value="General secretion pathway protein M, EpsM"/>
    <property type="match status" value="1"/>
</dbReference>
<comment type="similarity">
    <text evidence="2">Belongs to the GSP M family.</text>
</comment>
<dbReference type="AlphaFoldDB" id="A0A7U7IAU9"/>
<name>A0A7U7IAU9_9GAMM</name>
<dbReference type="SUPFAM" id="SSF103054">
    <property type="entry name" value="General secretion pathway protein M, EpsM"/>
    <property type="match status" value="1"/>
</dbReference>
<gene>
    <name evidence="11" type="primary">epsM</name>
    <name evidence="11" type="ORF">PSEWESI4_04076</name>
</gene>
<evidence type="ECO:0000313" key="11">
    <source>
        <dbReference type="EMBL" id="CAD5109765.1"/>
    </source>
</evidence>
<evidence type="ECO:0000256" key="7">
    <source>
        <dbReference type="ARBA" id="ARBA00022927"/>
    </source>
</evidence>
<evidence type="ECO:0000256" key="6">
    <source>
        <dbReference type="ARBA" id="ARBA00022692"/>
    </source>
</evidence>
<dbReference type="GO" id="GO:0015628">
    <property type="term" value="P:protein secretion by the type II secretion system"/>
    <property type="evidence" value="ECO:0007669"/>
    <property type="project" value="InterPro"/>
</dbReference>
<evidence type="ECO:0000256" key="8">
    <source>
        <dbReference type="ARBA" id="ARBA00022989"/>
    </source>
</evidence>
<evidence type="ECO:0000256" key="5">
    <source>
        <dbReference type="ARBA" id="ARBA00022519"/>
    </source>
</evidence>
<sequence>MESRGLNAPLAVRLEQSPWFQRWRALAPRDRLALAVLGGFLLLVLLYLLLWRPVEQQRDAARRYFEQQRELNVYLQAWAPLARGARERPQTSVDPARLQGLVTASAAEHGLAVERLDGEGEGGVQVSLQAAPFARLLGWFAALEGQGVRIDEAGLDRTGEGLVAARLTLRAGP</sequence>
<accession>A0A7U7IAU9</accession>
<protein>
    <submittedName>
        <fullName evidence="11">Type II secretion system protein M</fullName>
    </submittedName>
</protein>
<keyword evidence="3" id="KW-0813">Transport</keyword>
<keyword evidence="6 10" id="KW-0812">Transmembrane</keyword>
<evidence type="ECO:0000313" key="12">
    <source>
        <dbReference type="Proteomes" id="UP000583387"/>
    </source>
</evidence>
<keyword evidence="9 10" id="KW-0472">Membrane</keyword>
<dbReference type="Pfam" id="PF04612">
    <property type="entry name" value="T2SSM"/>
    <property type="match status" value="1"/>
</dbReference>
<dbReference type="EMBL" id="CAJFCI010000077">
    <property type="protein sequence ID" value="CAD5109765.1"/>
    <property type="molecule type" value="Genomic_DNA"/>
</dbReference>
<evidence type="ECO:0000256" key="1">
    <source>
        <dbReference type="ARBA" id="ARBA00004377"/>
    </source>
</evidence>
<comment type="caution">
    <text evidence="11">The sequence shown here is derived from an EMBL/GenBank/DDBJ whole genome shotgun (WGS) entry which is preliminary data.</text>
</comment>
<keyword evidence="12" id="KW-1185">Reference proteome</keyword>
<dbReference type="GO" id="GO:0015627">
    <property type="term" value="C:type II protein secretion system complex"/>
    <property type="evidence" value="ECO:0007669"/>
    <property type="project" value="InterPro"/>
</dbReference>
<evidence type="ECO:0000256" key="2">
    <source>
        <dbReference type="ARBA" id="ARBA00010637"/>
    </source>
</evidence>
<comment type="subcellular location">
    <subcellularLocation>
        <location evidence="1">Cell inner membrane</location>
        <topology evidence="1">Single-pass membrane protein</topology>
    </subcellularLocation>
</comment>
<evidence type="ECO:0000256" key="3">
    <source>
        <dbReference type="ARBA" id="ARBA00022448"/>
    </source>
</evidence>
<keyword evidence="8 10" id="KW-1133">Transmembrane helix</keyword>
<proteinExistence type="inferred from homology"/>
<feature type="transmembrane region" description="Helical" evidence="10">
    <location>
        <begin position="32"/>
        <end position="50"/>
    </location>
</feature>
<evidence type="ECO:0000256" key="10">
    <source>
        <dbReference type="SAM" id="Phobius"/>
    </source>
</evidence>
<keyword evidence="7" id="KW-0653">Protein transport</keyword>
<evidence type="ECO:0000256" key="9">
    <source>
        <dbReference type="ARBA" id="ARBA00023136"/>
    </source>
</evidence>
<evidence type="ECO:0000256" key="4">
    <source>
        <dbReference type="ARBA" id="ARBA00022475"/>
    </source>
</evidence>
<keyword evidence="5" id="KW-0997">Cell inner membrane</keyword>
<reference evidence="11 12" key="1">
    <citation type="submission" date="2020-08" db="EMBL/GenBank/DDBJ databases">
        <authorList>
            <person name="Criscuolo A."/>
        </authorList>
    </citation>
    <scope>NUCLEOTIDE SEQUENCE [LARGE SCALE GENOMIC DNA]</scope>
    <source>
        <strain evidence="11">CIP111764</strain>
    </source>
</reference>
<organism evidence="11 12">
    <name type="scientific">Zestomonas carbonaria</name>
    <dbReference type="NCBI Taxonomy" id="2762745"/>
    <lineage>
        <taxon>Bacteria</taxon>
        <taxon>Pseudomonadati</taxon>
        <taxon>Pseudomonadota</taxon>
        <taxon>Gammaproteobacteria</taxon>
        <taxon>Pseudomonadales</taxon>
        <taxon>Pseudomonadaceae</taxon>
        <taxon>Zestomonas</taxon>
    </lineage>
</organism>
<dbReference type="RefSeq" id="WP_328821937.1">
    <property type="nucleotide sequence ID" value="NZ_CAJFCI010000077.1"/>
</dbReference>
<dbReference type="GO" id="GO:0005886">
    <property type="term" value="C:plasma membrane"/>
    <property type="evidence" value="ECO:0007669"/>
    <property type="project" value="UniProtKB-SubCell"/>
</dbReference>
<dbReference type="Proteomes" id="UP000583387">
    <property type="component" value="Unassembled WGS sequence"/>
</dbReference>
<keyword evidence="4" id="KW-1003">Cell membrane</keyword>
<dbReference type="InterPro" id="IPR023229">
    <property type="entry name" value="T2SS_M_periplasmic_sf"/>
</dbReference>